<organism evidence="1">
    <name type="scientific">uncultured Caudovirales phage</name>
    <dbReference type="NCBI Taxonomy" id="2100421"/>
    <lineage>
        <taxon>Viruses</taxon>
        <taxon>Duplodnaviria</taxon>
        <taxon>Heunggongvirae</taxon>
        <taxon>Uroviricota</taxon>
        <taxon>Caudoviricetes</taxon>
        <taxon>Peduoviridae</taxon>
        <taxon>Maltschvirus</taxon>
        <taxon>Maltschvirus maltsch</taxon>
    </lineage>
</organism>
<sequence length="110" mass="11975">MTLSWSPANDHLVVDGLETVTLTTLAATTTTIYRVLRLPALVDIGSAGALTSYGNITRWNIWIQECPTAPEINALLTDAANVKYRINNVTQSVQRNMWEIETTADAGVGL</sequence>
<protein>
    <submittedName>
        <fullName evidence="1">Uncharacterized protein</fullName>
    </submittedName>
</protein>
<evidence type="ECO:0000313" key="1">
    <source>
        <dbReference type="EMBL" id="CAB5223139.1"/>
    </source>
</evidence>
<gene>
    <name evidence="1" type="ORF">UFOVP365_58</name>
</gene>
<name>A0A6J7WYG5_9CAUD</name>
<proteinExistence type="predicted"/>
<accession>A0A6J7WYG5</accession>
<dbReference type="EMBL" id="LR798309">
    <property type="protein sequence ID" value="CAB5223139.1"/>
    <property type="molecule type" value="Genomic_DNA"/>
</dbReference>
<reference evidence="1" key="1">
    <citation type="submission" date="2020-05" db="EMBL/GenBank/DDBJ databases">
        <authorList>
            <person name="Chiriac C."/>
            <person name="Salcher M."/>
            <person name="Ghai R."/>
            <person name="Kavagutti S V."/>
        </authorList>
    </citation>
    <scope>NUCLEOTIDE SEQUENCE</scope>
</reference>